<name>A0A2V3IP17_9FLOR</name>
<accession>A0A2V3IP17</accession>
<evidence type="ECO:0000313" key="2">
    <source>
        <dbReference type="EMBL" id="PXF42870.1"/>
    </source>
</evidence>
<proteinExistence type="predicted"/>
<evidence type="ECO:0000313" key="3">
    <source>
        <dbReference type="Proteomes" id="UP000247409"/>
    </source>
</evidence>
<gene>
    <name evidence="2" type="ORF">BWQ96_07414</name>
</gene>
<comment type="caution">
    <text evidence="2">The sequence shown here is derived from an EMBL/GenBank/DDBJ whole genome shotgun (WGS) entry which is preliminary data.</text>
</comment>
<reference evidence="2 3" key="1">
    <citation type="journal article" date="2018" name="Mol. Biol. Evol.">
        <title>Analysis of the draft genome of the red seaweed Gracilariopsis chorda provides insights into genome size evolution in Rhodophyta.</title>
        <authorList>
            <person name="Lee J."/>
            <person name="Yang E.C."/>
            <person name="Graf L."/>
            <person name="Yang J.H."/>
            <person name="Qiu H."/>
            <person name="Zel Zion U."/>
            <person name="Chan C.X."/>
            <person name="Stephens T.G."/>
            <person name="Weber A.P.M."/>
            <person name="Boo G.H."/>
            <person name="Boo S.M."/>
            <person name="Kim K.M."/>
            <person name="Shin Y."/>
            <person name="Jung M."/>
            <person name="Lee S.J."/>
            <person name="Yim H.S."/>
            <person name="Lee J.H."/>
            <person name="Bhattacharya D."/>
            <person name="Yoon H.S."/>
        </authorList>
    </citation>
    <scope>NUCLEOTIDE SEQUENCE [LARGE SCALE GENOMIC DNA]</scope>
    <source>
        <strain evidence="2 3">SKKU-2015</strain>
        <tissue evidence="2">Whole body</tissue>
    </source>
</reference>
<dbReference type="EMBL" id="NBIV01000147">
    <property type="protein sequence ID" value="PXF42870.1"/>
    <property type="molecule type" value="Genomic_DNA"/>
</dbReference>
<keyword evidence="1" id="KW-0732">Signal</keyword>
<feature type="chain" id="PRO_5016144638" evidence="1">
    <location>
        <begin position="21"/>
        <end position="149"/>
    </location>
</feature>
<dbReference type="Proteomes" id="UP000247409">
    <property type="component" value="Unassembled WGS sequence"/>
</dbReference>
<evidence type="ECO:0000256" key="1">
    <source>
        <dbReference type="SAM" id="SignalP"/>
    </source>
</evidence>
<keyword evidence="3" id="KW-1185">Reference proteome</keyword>
<organism evidence="2 3">
    <name type="scientific">Gracilariopsis chorda</name>
    <dbReference type="NCBI Taxonomy" id="448386"/>
    <lineage>
        <taxon>Eukaryota</taxon>
        <taxon>Rhodophyta</taxon>
        <taxon>Florideophyceae</taxon>
        <taxon>Rhodymeniophycidae</taxon>
        <taxon>Gracilariales</taxon>
        <taxon>Gracilariaceae</taxon>
        <taxon>Gracilariopsis</taxon>
    </lineage>
</organism>
<dbReference type="AlphaFoldDB" id="A0A2V3IP17"/>
<protein>
    <submittedName>
        <fullName evidence="2">Uncharacterized protein</fullName>
    </submittedName>
</protein>
<sequence length="149" mass="15588">MSSLRALVVVLLLSAAAASGSTLIVFNPTCSATSVLSDVKCACSYASSLGAAPAECPAFSASDCSGAVSSRSILVKLTIIVRTCLVLKPGQIGDNMDPVLGNLTALRRLVAKLALVVTRGLVKPSVAPTYRRMVGDVRKERLARYNRVH</sequence>
<feature type="signal peptide" evidence="1">
    <location>
        <begin position="1"/>
        <end position="20"/>
    </location>
</feature>